<name>A0ABD2QXM6_9SOLN</name>
<gene>
    <name evidence="1" type="ORF">AABB24_038442</name>
</gene>
<sequence>MCTVKKSHGRFTVREYPQKMIDYSYRYFIKQWHLETTRPRKICCRSSPLIMGLKKKMHHVHKFGHWIMESPLLVGWMRTAQIMFCVPSRFKIVVFMTLPQPQPADQQLFFGFCKLEMNLS</sequence>
<dbReference type="EMBL" id="JBJKTR010000023">
    <property type="protein sequence ID" value="KAL3324259.1"/>
    <property type="molecule type" value="Genomic_DNA"/>
</dbReference>
<evidence type="ECO:0000313" key="2">
    <source>
        <dbReference type="Proteomes" id="UP001627284"/>
    </source>
</evidence>
<protein>
    <submittedName>
        <fullName evidence="1">Uncharacterized protein</fullName>
    </submittedName>
</protein>
<keyword evidence="2" id="KW-1185">Reference proteome</keyword>
<dbReference type="AlphaFoldDB" id="A0ABD2QXM6"/>
<dbReference type="Proteomes" id="UP001627284">
    <property type="component" value="Unassembled WGS sequence"/>
</dbReference>
<accession>A0ABD2QXM6</accession>
<evidence type="ECO:0000313" key="1">
    <source>
        <dbReference type="EMBL" id="KAL3324259.1"/>
    </source>
</evidence>
<comment type="caution">
    <text evidence="1">The sequence shown here is derived from an EMBL/GenBank/DDBJ whole genome shotgun (WGS) entry which is preliminary data.</text>
</comment>
<organism evidence="1 2">
    <name type="scientific">Solanum stoloniferum</name>
    <dbReference type="NCBI Taxonomy" id="62892"/>
    <lineage>
        <taxon>Eukaryota</taxon>
        <taxon>Viridiplantae</taxon>
        <taxon>Streptophyta</taxon>
        <taxon>Embryophyta</taxon>
        <taxon>Tracheophyta</taxon>
        <taxon>Spermatophyta</taxon>
        <taxon>Magnoliopsida</taxon>
        <taxon>eudicotyledons</taxon>
        <taxon>Gunneridae</taxon>
        <taxon>Pentapetalae</taxon>
        <taxon>asterids</taxon>
        <taxon>lamiids</taxon>
        <taxon>Solanales</taxon>
        <taxon>Solanaceae</taxon>
        <taxon>Solanoideae</taxon>
        <taxon>Solaneae</taxon>
        <taxon>Solanum</taxon>
    </lineage>
</organism>
<proteinExistence type="predicted"/>
<reference evidence="1 2" key="1">
    <citation type="submission" date="2024-05" db="EMBL/GenBank/DDBJ databases">
        <title>De novo assembly of an allotetraploid wild potato.</title>
        <authorList>
            <person name="Hosaka A.J."/>
        </authorList>
    </citation>
    <scope>NUCLEOTIDE SEQUENCE [LARGE SCALE GENOMIC DNA]</scope>
    <source>
        <tissue evidence="1">Young leaves</tissue>
    </source>
</reference>